<evidence type="ECO:0000313" key="3">
    <source>
        <dbReference type="Proteomes" id="UP000035034"/>
    </source>
</evidence>
<dbReference type="EMBL" id="BAEH01000052">
    <property type="protein sequence ID" value="GAB18369.1"/>
    <property type="molecule type" value="Genomic_DNA"/>
</dbReference>
<dbReference type="Proteomes" id="UP000035034">
    <property type="component" value="Unassembled WGS sequence"/>
</dbReference>
<dbReference type="eggNOG" id="ENOG5032EAQ">
    <property type="taxonomic scope" value="Bacteria"/>
</dbReference>
<accession>H0QZW8</accession>
<name>H0QZW8_9ACTN</name>
<feature type="domain" description="DUF4189" evidence="1">
    <location>
        <begin position="13"/>
        <end position="87"/>
    </location>
</feature>
<evidence type="ECO:0000313" key="2">
    <source>
        <dbReference type="EMBL" id="GAB18369.1"/>
    </source>
</evidence>
<dbReference type="Pfam" id="PF13827">
    <property type="entry name" value="DUF4189"/>
    <property type="match status" value="1"/>
</dbReference>
<organism evidence="2 3">
    <name type="scientific">Gordonia effusa NBRC 100432</name>
    <dbReference type="NCBI Taxonomy" id="1077974"/>
    <lineage>
        <taxon>Bacteria</taxon>
        <taxon>Bacillati</taxon>
        <taxon>Actinomycetota</taxon>
        <taxon>Actinomycetes</taxon>
        <taxon>Mycobacteriales</taxon>
        <taxon>Gordoniaceae</taxon>
        <taxon>Gordonia</taxon>
    </lineage>
</organism>
<gene>
    <name evidence="2" type="ORF">GOEFS_052_00420</name>
</gene>
<keyword evidence="3" id="KW-1185">Reference proteome</keyword>
<comment type="caution">
    <text evidence="2">The sequence shown here is derived from an EMBL/GenBank/DDBJ whole genome shotgun (WGS) entry which is preliminary data.</text>
</comment>
<sequence>MVATPAQAAPYNWGAIAYDWDGNTATAVDYGSEPAARNAVVRRCGAHCGYFTFYNSCGAVAYSRDGRHSGQSRGYPTRRAAERAALSRVPGRGIVAAYACTTR</sequence>
<protein>
    <recommendedName>
        <fullName evidence="1">DUF4189 domain-containing protein</fullName>
    </recommendedName>
</protein>
<evidence type="ECO:0000259" key="1">
    <source>
        <dbReference type="Pfam" id="PF13827"/>
    </source>
</evidence>
<reference evidence="2 3" key="1">
    <citation type="submission" date="2011-12" db="EMBL/GenBank/DDBJ databases">
        <title>Whole genome shotgun sequence of Gordonia effusa NBRC 100432.</title>
        <authorList>
            <person name="Yoshida I."/>
            <person name="Takarada H."/>
            <person name="Hosoyama A."/>
            <person name="Tsuchikane K."/>
            <person name="Katsumata H."/>
            <person name="Yamazaki S."/>
            <person name="Fujita N."/>
        </authorList>
    </citation>
    <scope>NUCLEOTIDE SEQUENCE [LARGE SCALE GENOMIC DNA]</scope>
    <source>
        <strain evidence="2 3">NBRC 100432</strain>
    </source>
</reference>
<proteinExistence type="predicted"/>
<dbReference type="InterPro" id="IPR025240">
    <property type="entry name" value="DUF4189"/>
</dbReference>
<dbReference type="AlphaFoldDB" id="H0QZW8"/>
<dbReference type="STRING" id="1077974.GOEFS_052_00420"/>